<keyword evidence="4" id="KW-1185">Reference proteome</keyword>
<gene>
    <name evidence="3" type="ORF">VNI00_015629</name>
    <name evidence="2" type="ORF">VNI00_016691</name>
</gene>
<accession>A0AAW0BK58</accession>
<name>A0AAW0BK58_9AGAR</name>
<reference evidence="3 4" key="1">
    <citation type="submission" date="2024-01" db="EMBL/GenBank/DDBJ databases">
        <title>A draft genome for a cacao thread blight-causing isolate of Paramarasmius palmivorus.</title>
        <authorList>
            <person name="Baruah I.K."/>
            <person name="Bukari Y."/>
            <person name="Amoako-Attah I."/>
            <person name="Meinhardt L.W."/>
            <person name="Bailey B.A."/>
            <person name="Cohen S.P."/>
        </authorList>
    </citation>
    <scope>NUCLEOTIDE SEQUENCE [LARGE SCALE GENOMIC DNA]</scope>
    <source>
        <strain evidence="3 4">GH-12</strain>
    </source>
</reference>
<keyword evidence="1" id="KW-0812">Transmembrane</keyword>
<evidence type="ECO:0000313" key="4">
    <source>
        <dbReference type="Proteomes" id="UP001383192"/>
    </source>
</evidence>
<evidence type="ECO:0000313" key="2">
    <source>
        <dbReference type="EMBL" id="KAK7023540.1"/>
    </source>
</evidence>
<dbReference type="EMBL" id="JAYKXP010000104">
    <property type="protein sequence ID" value="KAK7026470.1"/>
    <property type="molecule type" value="Genomic_DNA"/>
</dbReference>
<dbReference type="AlphaFoldDB" id="A0AAW0BK58"/>
<sequence length="122" mass="13381">MNLGRLLNFVSTIASVLFFVFYALGFLIVAPPFADVDHVNNVAGNWTWFEGEITKVAIHLVVHNPPDICIYGKTTPIANTGIMQAIEGAVEINGRKHGTVIFQAAKIGEYILCAYQDDRTEG</sequence>
<evidence type="ECO:0000256" key="1">
    <source>
        <dbReference type="SAM" id="Phobius"/>
    </source>
</evidence>
<protein>
    <submittedName>
        <fullName evidence="3">Uncharacterized protein</fullName>
    </submittedName>
</protein>
<feature type="transmembrane region" description="Helical" evidence="1">
    <location>
        <begin position="6"/>
        <end position="30"/>
    </location>
</feature>
<dbReference type="EMBL" id="JAYKXP010000137">
    <property type="protein sequence ID" value="KAK7023540.1"/>
    <property type="molecule type" value="Genomic_DNA"/>
</dbReference>
<keyword evidence="1" id="KW-1133">Transmembrane helix</keyword>
<keyword evidence="1" id="KW-0472">Membrane</keyword>
<proteinExistence type="predicted"/>
<evidence type="ECO:0000313" key="3">
    <source>
        <dbReference type="EMBL" id="KAK7026470.1"/>
    </source>
</evidence>
<comment type="caution">
    <text evidence="3">The sequence shown here is derived from an EMBL/GenBank/DDBJ whole genome shotgun (WGS) entry which is preliminary data.</text>
</comment>
<dbReference type="Proteomes" id="UP001383192">
    <property type="component" value="Unassembled WGS sequence"/>
</dbReference>
<organism evidence="3 4">
    <name type="scientific">Paramarasmius palmivorus</name>
    <dbReference type="NCBI Taxonomy" id="297713"/>
    <lineage>
        <taxon>Eukaryota</taxon>
        <taxon>Fungi</taxon>
        <taxon>Dikarya</taxon>
        <taxon>Basidiomycota</taxon>
        <taxon>Agaricomycotina</taxon>
        <taxon>Agaricomycetes</taxon>
        <taxon>Agaricomycetidae</taxon>
        <taxon>Agaricales</taxon>
        <taxon>Marasmiineae</taxon>
        <taxon>Marasmiaceae</taxon>
        <taxon>Paramarasmius</taxon>
    </lineage>
</organism>